<dbReference type="InterPro" id="IPR053138">
    <property type="entry name" value="N-alpha-Ac-DABA_deacetylase"/>
</dbReference>
<keyword evidence="3" id="KW-0378">Hydrolase</keyword>
<dbReference type="GO" id="GO:0016788">
    <property type="term" value="F:hydrolase activity, acting on ester bonds"/>
    <property type="evidence" value="ECO:0007669"/>
    <property type="project" value="InterPro"/>
</dbReference>
<dbReference type="Gene3D" id="3.40.630.10">
    <property type="entry name" value="Zn peptidases"/>
    <property type="match status" value="1"/>
</dbReference>
<keyword evidence="4" id="KW-0862">Zinc</keyword>
<dbReference type="RefSeq" id="WP_070979849.1">
    <property type="nucleotide sequence ID" value="NZ_CP017707.1"/>
</dbReference>
<evidence type="ECO:0000256" key="2">
    <source>
        <dbReference type="ARBA" id="ARBA00022723"/>
    </source>
</evidence>
<dbReference type="PANTHER" id="PTHR37326:SF1">
    <property type="entry name" value="BLL3975 PROTEIN"/>
    <property type="match status" value="1"/>
</dbReference>
<dbReference type="STRING" id="1108595.BKX93_11250"/>
<dbReference type="Pfam" id="PF24827">
    <property type="entry name" value="AstE_AspA_cat"/>
    <property type="match status" value="1"/>
</dbReference>
<evidence type="ECO:0000259" key="5">
    <source>
        <dbReference type="Pfam" id="PF24827"/>
    </source>
</evidence>
<proteinExistence type="predicted"/>
<dbReference type="PANTHER" id="PTHR37326">
    <property type="entry name" value="BLL3975 PROTEIN"/>
    <property type="match status" value="1"/>
</dbReference>
<evidence type="ECO:0000313" key="7">
    <source>
        <dbReference type="Proteomes" id="UP000178776"/>
    </source>
</evidence>
<dbReference type="CDD" id="cd06250">
    <property type="entry name" value="M14_PaAOTO_like"/>
    <property type="match status" value="1"/>
</dbReference>
<dbReference type="SUPFAM" id="SSF53187">
    <property type="entry name" value="Zn-dependent exopeptidases"/>
    <property type="match status" value="1"/>
</dbReference>
<protein>
    <submittedName>
        <fullName evidence="6">Succinylglutamate desuccinylase</fullName>
    </submittedName>
</protein>
<accession>A0A1D9LGW0</accession>
<dbReference type="EMBL" id="CP017707">
    <property type="protein sequence ID" value="AOZ50503.1"/>
    <property type="molecule type" value="Genomic_DNA"/>
</dbReference>
<comment type="cofactor">
    <cofactor evidence="1">
        <name>Zn(2+)</name>
        <dbReference type="ChEBI" id="CHEBI:29105"/>
    </cofactor>
</comment>
<dbReference type="GeneID" id="68841790"/>
<reference evidence="6 7" key="1">
    <citation type="submission" date="2016-10" db="EMBL/GenBank/DDBJ databases">
        <title>Chromobacterium muskegensis sp. nov., an insecticidal bacterium isolated from Sphagnum bogs.</title>
        <authorList>
            <person name="Sparks M.E."/>
            <person name="Blackburn M.B."/>
            <person name="Gundersen-Rindal D.E."/>
            <person name="Mitchell A."/>
            <person name="Farrar R."/>
            <person name="Kuhar D."/>
        </authorList>
    </citation>
    <scope>NUCLEOTIDE SEQUENCE [LARGE SCALE GENOMIC DNA]</scope>
    <source>
        <strain evidence="6 7">21-1</strain>
    </source>
</reference>
<evidence type="ECO:0000256" key="4">
    <source>
        <dbReference type="ARBA" id="ARBA00022833"/>
    </source>
</evidence>
<sequence length="375" mass="40690">MLTRHHPLLSPSLGCQRALTSFHFGQEGRGEKVHIQASLHADELPGMLVAWHLKQRLRQLEDEGAILGEIAVLPAANPIGLNQNQSSKLMGRFELMSGQNFNRHYLPLAEPVFASVRQQLGPDAKANTRLIRAAMRAELARQQPQTELQSLRHTLHSMAFDADIMLDLHCDSRADLHLYTGTPLWDQCEPLSRYLGACATLLAEDSGDYPFDESCSQPWWQLRDLAARAGLSAPIEMACLAVTVELRGECDVNHEYAAHDAEAIIDFLQHRGVIAGDAPPLPPLRHPATPLAASEDLLAPHAGVVVYRAAAGSLLSPGDLVADVIDPLTDTVTQVCTQRGGVLYATSDRPYATAGFGLARVAGDTAFKSGKLLTA</sequence>
<dbReference type="KEGG" id="cvc:BKX93_11250"/>
<evidence type="ECO:0000256" key="3">
    <source>
        <dbReference type="ARBA" id="ARBA00022801"/>
    </source>
</evidence>
<organism evidence="6 7">
    <name type="scientific">Chromobacterium vaccinii</name>
    <dbReference type="NCBI Taxonomy" id="1108595"/>
    <lineage>
        <taxon>Bacteria</taxon>
        <taxon>Pseudomonadati</taxon>
        <taxon>Pseudomonadota</taxon>
        <taxon>Betaproteobacteria</taxon>
        <taxon>Neisseriales</taxon>
        <taxon>Chromobacteriaceae</taxon>
        <taxon>Chromobacterium</taxon>
    </lineage>
</organism>
<name>A0A1D9LGW0_9NEIS</name>
<dbReference type="Proteomes" id="UP000178776">
    <property type="component" value="Chromosome"/>
</dbReference>
<feature type="domain" description="Succinylglutamate desuccinylase/Aspartoacylase catalytic" evidence="5">
    <location>
        <begin position="30"/>
        <end position="270"/>
    </location>
</feature>
<gene>
    <name evidence="6" type="ORF">BKX93_11250</name>
</gene>
<evidence type="ECO:0000313" key="6">
    <source>
        <dbReference type="EMBL" id="AOZ50503.1"/>
    </source>
</evidence>
<keyword evidence="2" id="KW-0479">Metal-binding</keyword>
<dbReference type="GO" id="GO:0046872">
    <property type="term" value="F:metal ion binding"/>
    <property type="evidence" value="ECO:0007669"/>
    <property type="project" value="UniProtKB-KW"/>
</dbReference>
<dbReference type="AlphaFoldDB" id="A0A1D9LGW0"/>
<dbReference type="InterPro" id="IPR055438">
    <property type="entry name" value="AstE_AspA_cat"/>
</dbReference>
<evidence type="ECO:0000256" key="1">
    <source>
        <dbReference type="ARBA" id="ARBA00001947"/>
    </source>
</evidence>